<gene>
    <name evidence="2" type="ORF">SAMN05216526_0432</name>
</gene>
<sequence>MEGMNFKVIEGLLILGAFIVFAIWQFRSIRRDRAELERRRAERQKQREES</sequence>
<accession>A0A1R3VPX5</accession>
<dbReference type="EMBL" id="FTPK01000001">
    <property type="protein sequence ID" value="SIT65995.1"/>
    <property type="molecule type" value="Genomic_DNA"/>
</dbReference>
<organism evidence="2 3">
    <name type="scientific">Ectothiorhodosinus mongolicus</name>
    <dbReference type="NCBI Taxonomy" id="233100"/>
    <lineage>
        <taxon>Bacteria</taxon>
        <taxon>Pseudomonadati</taxon>
        <taxon>Pseudomonadota</taxon>
        <taxon>Gammaproteobacteria</taxon>
        <taxon>Chromatiales</taxon>
        <taxon>Ectothiorhodospiraceae</taxon>
        <taxon>Ectothiorhodosinus</taxon>
    </lineage>
</organism>
<evidence type="ECO:0000256" key="1">
    <source>
        <dbReference type="SAM" id="Phobius"/>
    </source>
</evidence>
<dbReference type="AlphaFoldDB" id="A0A1R3VPX5"/>
<keyword evidence="1" id="KW-0812">Transmembrane</keyword>
<dbReference type="Proteomes" id="UP000223759">
    <property type="component" value="Unassembled WGS sequence"/>
</dbReference>
<keyword evidence="3" id="KW-1185">Reference proteome</keyword>
<evidence type="ECO:0000313" key="2">
    <source>
        <dbReference type="EMBL" id="SIT65995.1"/>
    </source>
</evidence>
<name>A0A1R3VPX5_9GAMM</name>
<evidence type="ECO:0000313" key="3">
    <source>
        <dbReference type="Proteomes" id="UP000223759"/>
    </source>
</evidence>
<dbReference type="STRING" id="233100.SAMN05216526_0432"/>
<evidence type="ECO:0008006" key="4">
    <source>
        <dbReference type="Google" id="ProtNLM"/>
    </source>
</evidence>
<proteinExistence type="predicted"/>
<reference evidence="2 3" key="1">
    <citation type="submission" date="2017-01" db="EMBL/GenBank/DDBJ databases">
        <authorList>
            <person name="Mah S.A."/>
            <person name="Swanson W.J."/>
            <person name="Moy G.W."/>
            <person name="Vacquier V.D."/>
        </authorList>
    </citation>
    <scope>NUCLEOTIDE SEQUENCE [LARGE SCALE GENOMIC DNA]</scope>
    <source>
        <strain evidence="2 3">M9</strain>
    </source>
</reference>
<protein>
    <recommendedName>
        <fullName evidence="4">Heme exporter protein D</fullName>
    </recommendedName>
</protein>
<keyword evidence="1" id="KW-1133">Transmembrane helix</keyword>
<feature type="transmembrane region" description="Helical" evidence="1">
    <location>
        <begin position="6"/>
        <end position="24"/>
    </location>
</feature>
<keyword evidence="1" id="KW-0472">Membrane</keyword>